<keyword evidence="2" id="KW-1133">Transmembrane helix</keyword>
<organism evidence="3 4">
    <name type="scientific">candidate division WS6 bacterium GW2011_GWA2_37_6</name>
    <dbReference type="NCBI Taxonomy" id="1619087"/>
    <lineage>
        <taxon>Bacteria</taxon>
        <taxon>Candidatus Dojkabacteria</taxon>
    </lineage>
</organism>
<comment type="caution">
    <text evidence="3">The sequence shown here is derived from an EMBL/GenBank/DDBJ whole genome shotgun (WGS) entry which is preliminary data.</text>
</comment>
<sequence length="270" mass="29690">MTEKNEVQDPIIPPDDTSTMLGAKKSKKSRKPIFYIIVALLLFVFLCFSVGGILLAAGVIDYKEVIGQDEEDDNDKDDSEDDSEDGDNDENSDEDADGVTDDDDTSVNDEENSGWKAFSISVTEAFDANATVTFSGKMPADAVAEKNPNLDTLDRGWVQNDEVKLIFNLFYENYNLEYDDLAADVVVNENLGKFSRYISSTDSSINYTNDVTETGTCEGVGTDLSAPCGSGSVYIGKDFVFIECQASFDDIEICDDIMELLEIEYSDPTV</sequence>
<evidence type="ECO:0000256" key="1">
    <source>
        <dbReference type="SAM" id="MobiDB-lite"/>
    </source>
</evidence>
<dbReference type="EMBL" id="LBTH01000014">
    <property type="protein sequence ID" value="KKQ35873.1"/>
    <property type="molecule type" value="Genomic_DNA"/>
</dbReference>
<dbReference type="Proteomes" id="UP000034852">
    <property type="component" value="Unassembled WGS sequence"/>
</dbReference>
<evidence type="ECO:0000313" key="3">
    <source>
        <dbReference type="EMBL" id="KKQ35873.1"/>
    </source>
</evidence>
<feature type="region of interest" description="Disordered" evidence="1">
    <location>
        <begin position="1"/>
        <end position="23"/>
    </location>
</feature>
<feature type="region of interest" description="Disordered" evidence="1">
    <location>
        <begin position="69"/>
        <end position="111"/>
    </location>
</feature>
<evidence type="ECO:0000256" key="2">
    <source>
        <dbReference type="SAM" id="Phobius"/>
    </source>
</evidence>
<keyword evidence="2" id="KW-0812">Transmembrane</keyword>
<name>A0A0G0GY07_9BACT</name>
<reference evidence="3 4" key="1">
    <citation type="journal article" date="2015" name="Nature">
        <title>rRNA introns, odd ribosomes, and small enigmatic genomes across a large radiation of phyla.</title>
        <authorList>
            <person name="Brown C.T."/>
            <person name="Hug L.A."/>
            <person name="Thomas B.C."/>
            <person name="Sharon I."/>
            <person name="Castelle C.J."/>
            <person name="Singh A."/>
            <person name="Wilkins M.J."/>
            <person name="Williams K.H."/>
            <person name="Banfield J.F."/>
        </authorList>
    </citation>
    <scope>NUCLEOTIDE SEQUENCE [LARGE SCALE GENOMIC DNA]</scope>
</reference>
<accession>A0A0G0GY07</accession>
<dbReference type="AlphaFoldDB" id="A0A0G0GY07"/>
<keyword evidence="2" id="KW-0472">Membrane</keyword>
<protein>
    <submittedName>
        <fullName evidence="3">Ribonuclease, Rne/Rng family</fullName>
    </submittedName>
</protein>
<evidence type="ECO:0000313" key="4">
    <source>
        <dbReference type="Proteomes" id="UP000034852"/>
    </source>
</evidence>
<feature type="transmembrane region" description="Helical" evidence="2">
    <location>
        <begin position="33"/>
        <end position="60"/>
    </location>
</feature>
<proteinExistence type="predicted"/>
<gene>
    <name evidence="3" type="ORF">US52_C0014G0018</name>
</gene>